<gene>
    <name evidence="1" type="ORF">SB48_HM08orf03282</name>
</gene>
<dbReference type="Proteomes" id="UP000032024">
    <property type="component" value="Chromosome"/>
</dbReference>
<dbReference type="RefSeq" id="WP_035184742.1">
    <property type="nucleotide sequence ID" value="NZ_CP010525.1"/>
</dbReference>
<sequence length="121" mass="14434">MTLTRKEKREIRLEICRNMDLYCKSCPIRGNKKINHNTIYCRKNCLVGALLQELAFKLIEDEKQLDHSLAKTGTWTEEEDFYLIHHASLYDDEHLAMRLNRTPVSVHRRMIHLNLLEKVRN</sequence>
<evidence type="ECO:0008006" key="3">
    <source>
        <dbReference type="Google" id="ProtNLM"/>
    </source>
</evidence>
<evidence type="ECO:0000313" key="2">
    <source>
        <dbReference type="Proteomes" id="UP000032024"/>
    </source>
</evidence>
<reference evidence="2" key="1">
    <citation type="submission" date="2015-01" db="EMBL/GenBank/DDBJ databases">
        <title>Comparative genome analysis of Bacillus coagulans HM-08, Clostridium butyricum HM-68, Bacillus subtilis HM-66 and Bacillus paralicheniformis BL-09.</title>
        <authorList>
            <person name="Zhang H."/>
        </authorList>
    </citation>
    <scope>NUCLEOTIDE SEQUENCE [LARGE SCALE GENOMIC DNA]</scope>
    <source>
        <strain evidence="2">HM-08</strain>
    </source>
</reference>
<evidence type="ECO:0000313" key="1">
    <source>
        <dbReference type="EMBL" id="AJO22861.1"/>
    </source>
</evidence>
<organism evidence="1 2">
    <name type="scientific">Heyndrickxia coagulans</name>
    <name type="common">Weizmannia coagulans</name>
    <dbReference type="NCBI Taxonomy" id="1398"/>
    <lineage>
        <taxon>Bacteria</taxon>
        <taxon>Bacillati</taxon>
        <taxon>Bacillota</taxon>
        <taxon>Bacilli</taxon>
        <taxon>Bacillales</taxon>
        <taxon>Bacillaceae</taxon>
        <taxon>Heyndrickxia</taxon>
    </lineage>
</organism>
<protein>
    <recommendedName>
        <fullName evidence="3">Zinc-finger domain-containing protein</fullName>
    </recommendedName>
</protein>
<proteinExistence type="predicted"/>
<dbReference type="AlphaFoldDB" id="A0AAN0WBX4"/>
<keyword evidence="2" id="KW-1185">Reference proteome</keyword>
<dbReference type="EMBL" id="CP010525">
    <property type="protein sequence ID" value="AJO22861.1"/>
    <property type="molecule type" value="Genomic_DNA"/>
</dbReference>
<name>A0AAN0WBX4_HEYCO</name>
<accession>A0AAN0WBX4</accession>